<keyword evidence="2" id="KW-0732">Signal</keyword>
<dbReference type="Pfam" id="PF11396">
    <property type="entry name" value="PepSY_like"/>
    <property type="match status" value="1"/>
</dbReference>
<dbReference type="STRING" id="1218108.GCA_000382425_00824"/>
<dbReference type="PROSITE" id="PS51257">
    <property type="entry name" value="PROKAR_LIPOPROTEIN"/>
    <property type="match status" value="1"/>
</dbReference>
<evidence type="ECO:0000256" key="2">
    <source>
        <dbReference type="SAM" id="SignalP"/>
    </source>
</evidence>
<name>A0A511NJZ2_9FLAO</name>
<dbReference type="InterPro" id="IPR021533">
    <property type="entry name" value="PepSY-like"/>
</dbReference>
<sequence length="203" mass="22646">MRKIALSIAAVAVFALYSCNSKQAEKTEVISSKAETPEQPIASESDIPNHTESATLQNSYAVLQDNGQQKTVALDPNETVIAANNLPVNAQNFVSRNFGNIEFLNAVKEVERNVATYNVQLKDGTKIEFTENGDWIEVKNGLGKAIPIKFFPENIVKYLQAKYPKIDAKSIEIDEKDKEIKVELLQNKIDLKFDLNGNFIKID</sequence>
<proteinExistence type="predicted"/>
<feature type="signal peptide" evidence="2">
    <location>
        <begin position="1"/>
        <end position="24"/>
    </location>
</feature>
<dbReference type="EMBL" id="BJXC01000024">
    <property type="protein sequence ID" value="GEM53130.1"/>
    <property type="molecule type" value="Genomic_DNA"/>
</dbReference>
<dbReference type="OrthoDB" id="710080at2"/>
<gene>
    <name evidence="4" type="ORF">EB1_29200</name>
</gene>
<dbReference type="RefSeq" id="WP_019974331.1">
    <property type="nucleotide sequence ID" value="NZ_BJXC01000024.1"/>
</dbReference>
<comment type="caution">
    <text evidence="4">The sequence shown here is derived from an EMBL/GenBank/DDBJ whole genome shotgun (WGS) entry which is preliminary data.</text>
</comment>
<dbReference type="AlphaFoldDB" id="A0A511NJZ2"/>
<evidence type="ECO:0000313" key="4">
    <source>
        <dbReference type="EMBL" id="GEM53130.1"/>
    </source>
</evidence>
<organism evidence="4 5">
    <name type="scientific">Empedobacter brevis NBRC 14943 = ATCC 43319</name>
    <dbReference type="NCBI Taxonomy" id="1218108"/>
    <lineage>
        <taxon>Bacteria</taxon>
        <taxon>Pseudomonadati</taxon>
        <taxon>Bacteroidota</taxon>
        <taxon>Flavobacteriia</taxon>
        <taxon>Flavobacteriales</taxon>
        <taxon>Weeksellaceae</taxon>
        <taxon>Empedobacter</taxon>
    </lineage>
</organism>
<reference evidence="4 5" key="1">
    <citation type="submission" date="2019-07" db="EMBL/GenBank/DDBJ databases">
        <title>Whole genome shotgun sequence of Empedobacter brevis NBRC 14943.</title>
        <authorList>
            <person name="Hosoyama A."/>
            <person name="Uohara A."/>
            <person name="Ohji S."/>
            <person name="Ichikawa N."/>
        </authorList>
    </citation>
    <scope>NUCLEOTIDE SEQUENCE [LARGE SCALE GENOMIC DNA]</scope>
    <source>
        <strain evidence="4 5">NBRC 14943</strain>
    </source>
</reference>
<evidence type="ECO:0000313" key="5">
    <source>
        <dbReference type="Proteomes" id="UP000321245"/>
    </source>
</evidence>
<feature type="chain" id="PRO_5022083938" description="Putative beta-lactamase-inhibitor-like PepSY-like domain-containing protein" evidence="2">
    <location>
        <begin position="25"/>
        <end position="203"/>
    </location>
</feature>
<protein>
    <recommendedName>
        <fullName evidence="3">Putative beta-lactamase-inhibitor-like PepSY-like domain-containing protein</fullName>
    </recommendedName>
</protein>
<dbReference type="SUPFAM" id="SSF160574">
    <property type="entry name" value="BT0923-like"/>
    <property type="match status" value="1"/>
</dbReference>
<keyword evidence="5" id="KW-1185">Reference proteome</keyword>
<dbReference type="Gene3D" id="3.40.1420.30">
    <property type="match status" value="1"/>
</dbReference>
<evidence type="ECO:0000259" key="3">
    <source>
        <dbReference type="Pfam" id="PF11396"/>
    </source>
</evidence>
<accession>A0A511NJZ2</accession>
<dbReference type="Proteomes" id="UP000321245">
    <property type="component" value="Unassembled WGS sequence"/>
</dbReference>
<evidence type="ECO:0000256" key="1">
    <source>
        <dbReference type="SAM" id="MobiDB-lite"/>
    </source>
</evidence>
<dbReference type="GeneID" id="84651770"/>
<feature type="domain" description="Putative beta-lactamase-inhibitor-like PepSY-like" evidence="3">
    <location>
        <begin position="116"/>
        <end position="201"/>
    </location>
</feature>
<feature type="region of interest" description="Disordered" evidence="1">
    <location>
        <begin position="28"/>
        <end position="48"/>
    </location>
</feature>